<sequence>MRSTFVFLLFTVICLACLLSLGACGFERGDRYWSGKPQPIGIDFSSTCAFAVYADSPSNFTTLGFACPGPGNHYSQYVYDIFSQRGRLGGPVIIDDDAQWASESDPWYTQASDQASAWAGSLLSHSCRKLLPLFQKFQAFPEICFRDEVYSPKPPKSKYQNLKSHSRMTRLLSSMPRWFRTPQSPTLLTKSNFIMAIVDLLEEVKRMSLSEHNITITSAVISRPSWTYNDIGDLFNEACLLANIEVWEQPHNRVDIASKTLKGHGPAIIIDHGHYHMDVHLSTWDDRDNQHYGRESIGLDHFGGSYILETLLQRIIGVFNSNVTESERNWTRDIHFPNAIRQVHDARMQIRYGRNWPEDLEFQNRSTSVNLTSSTGLLRVLNMTGQDIWDVERKYVEEVSASIQEFVFRPEAPWEYHQGPDFEEITSLPSDKQQAILANTVNNVPTPASTRSWTKEISSFIILDSTTDVGLLTHAVQEALGLNNRTTSNDEVCVPSLEIAARGAALRALDWLTYWDAEQQDWYEMDDDEEDYYDE</sequence>
<evidence type="ECO:0000256" key="1">
    <source>
        <dbReference type="SAM" id="SignalP"/>
    </source>
</evidence>
<evidence type="ECO:0000313" key="2">
    <source>
        <dbReference type="EMBL" id="PSS15115.1"/>
    </source>
</evidence>
<accession>A0A2T3AYG1</accession>
<protein>
    <submittedName>
        <fullName evidence="2">Uncharacterized protein</fullName>
    </submittedName>
</protein>
<dbReference type="AlphaFoldDB" id="A0A2T3AYG1"/>
<feature type="signal peptide" evidence="1">
    <location>
        <begin position="1"/>
        <end position="24"/>
    </location>
</feature>
<dbReference type="GeneID" id="36576901"/>
<dbReference type="PROSITE" id="PS51257">
    <property type="entry name" value="PROKAR_LIPOPROTEIN"/>
    <property type="match status" value="1"/>
</dbReference>
<dbReference type="InParanoid" id="A0A2T3AYG1"/>
<organism evidence="2 3">
    <name type="scientific">Amorphotheca resinae ATCC 22711</name>
    <dbReference type="NCBI Taxonomy" id="857342"/>
    <lineage>
        <taxon>Eukaryota</taxon>
        <taxon>Fungi</taxon>
        <taxon>Dikarya</taxon>
        <taxon>Ascomycota</taxon>
        <taxon>Pezizomycotina</taxon>
        <taxon>Leotiomycetes</taxon>
        <taxon>Helotiales</taxon>
        <taxon>Amorphothecaceae</taxon>
        <taxon>Amorphotheca</taxon>
    </lineage>
</organism>
<dbReference type="EMBL" id="KZ679013">
    <property type="protein sequence ID" value="PSS15115.1"/>
    <property type="molecule type" value="Genomic_DNA"/>
</dbReference>
<keyword evidence="3" id="KW-1185">Reference proteome</keyword>
<dbReference type="RefSeq" id="XP_024719714.1">
    <property type="nucleotide sequence ID" value="XM_024868820.1"/>
</dbReference>
<feature type="chain" id="PRO_5015401108" evidence="1">
    <location>
        <begin position="25"/>
        <end position="535"/>
    </location>
</feature>
<name>A0A2T3AYG1_AMORE</name>
<keyword evidence="1" id="KW-0732">Signal</keyword>
<proteinExistence type="predicted"/>
<gene>
    <name evidence="2" type="ORF">M430DRAFT_59763</name>
</gene>
<dbReference type="OrthoDB" id="3514016at2759"/>
<evidence type="ECO:0000313" key="3">
    <source>
        <dbReference type="Proteomes" id="UP000241818"/>
    </source>
</evidence>
<reference evidence="2 3" key="1">
    <citation type="journal article" date="2018" name="New Phytol.">
        <title>Comparative genomics and transcriptomics depict ericoid mycorrhizal fungi as versatile saprotrophs and plant mutualists.</title>
        <authorList>
            <person name="Martino E."/>
            <person name="Morin E."/>
            <person name="Grelet G.A."/>
            <person name="Kuo A."/>
            <person name="Kohler A."/>
            <person name="Daghino S."/>
            <person name="Barry K.W."/>
            <person name="Cichocki N."/>
            <person name="Clum A."/>
            <person name="Dockter R.B."/>
            <person name="Hainaut M."/>
            <person name="Kuo R.C."/>
            <person name="LaButti K."/>
            <person name="Lindahl B.D."/>
            <person name="Lindquist E.A."/>
            <person name="Lipzen A."/>
            <person name="Khouja H.R."/>
            <person name="Magnuson J."/>
            <person name="Murat C."/>
            <person name="Ohm R.A."/>
            <person name="Singer S.W."/>
            <person name="Spatafora J.W."/>
            <person name="Wang M."/>
            <person name="Veneault-Fourrey C."/>
            <person name="Henrissat B."/>
            <person name="Grigoriev I.V."/>
            <person name="Martin F.M."/>
            <person name="Perotto S."/>
        </authorList>
    </citation>
    <scope>NUCLEOTIDE SEQUENCE [LARGE SCALE GENOMIC DNA]</scope>
    <source>
        <strain evidence="2 3">ATCC 22711</strain>
    </source>
</reference>
<dbReference type="Proteomes" id="UP000241818">
    <property type="component" value="Unassembled WGS sequence"/>
</dbReference>